<organism evidence="1 2">
    <name type="scientific">Brachionus plicatilis</name>
    <name type="common">Marine rotifer</name>
    <name type="synonym">Brachionus muelleri</name>
    <dbReference type="NCBI Taxonomy" id="10195"/>
    <lineage>
        <taxon>Eukaryota</taxon>
        <taxon>Metazoa</taxon>
        <taxon>Spiralia</taxon>
        <taxon>Gnathifera</taxon>
        <taxon>Rotifera</taxon>
        <taxon>Eurotatoria</taxon>
        <taxon>Monogononta</taxon>
        <taxon>Pseudotrocha</taxon>
        <taxon>Ploima</taxon>
        <taxon>Brachionidae</taxon>
        <taxon>Brachionus</taxon>
    </lineage>
</organism>
<evidence type="ECO:0000313" key="1">
    <source>
        <dbReference type="EMBL" id="RMZ93165.1"/>
    </source>
</evidence>
<dbReference type="EMBL" id="REGN01014027">
    <property type="protein sequence ID" value="RMZ93165.1"/>
    <property type="molecule type" value="Genomic_DNA"/>
</dbReference>
<dbReference type="Proteomes" id="UP000276133">
    <property type="component" value="Unassembled WGS sequence"/>
</dbReference>
<evidence type="ECO:0000313" key="2">
    <source>
        <dbReference type="Proteomes" id="UP000276133"/>
    </source>
</evidence>
<protein>
    <submittedName>
        <fullName evidence="1">Uncharacterized protein</fullName>
    </submittedName>
</protein>
<feature type="non-terminal residue" evidence="1">
    <location>
        <position position="1"/>
    </location>
</feature>
<comment type="caution">
    <text evidence="1">The sequence shown here is derived from an EMBL/GenBank/DDBJ whole genome shotgun (WGS) entry which is preliminary data.</text>
</comment>
<reference evidence="1 2" key="1">
    <citation type="journal article" date="2018" name="Sci. Rep.">
        <title>Genomic signatures of local adaptation to the degree of environmental predictability in rotifers.</title>
        <authorList>
            <person name="Franch-Gras L."/>
            <person name="Hahn C."/>
            <person name="Garcia-Roger E.M."/>
            <person name="Carmona M.J."/>
            <person name="Serra M."/>
            <person name="Gomez A."/>
        </authorList>
    </citation>
    <scope>NUCLEOTIDE SEQUENCE [LARGE SCALE GENOMIC DNA]</scope>
    <source>
        <strain evidence="1">HYR1</strain>
    </source>
</reference>
<accession>A0A3M7P234</accession>
<gene>
    <name evidence="1" type="ORF">BpHYR1_015866</name>
</gene>
<keyword evidence="2" id="KW-1185">Reference proteome</keyword>
<sequence>NFIKISLKNGGGNPISKDLQNSIDNFMTEHSNVASNRVFLNLNHLDINYGEVQNARYLEDGISKLYKKFYFSNEVGRSTSYKYKAFRLTDICDYCEKGNHLKNKILKYLKILNYNKNSLFDSIKIINDFELLGLELTSLVDPKTENIEENKARLELVKDLLSNLKDYEIVSFYKNIAEAQRIAYNKQHSSFDELKDKIKIEVDFKQTIVIGMSPRQDLEFILYLKKTKQRQLILII</sequence>
<proteinExistence type="predicted"/>
<name>A0A3M7P234_BRAPC</name>
<dbReference type="AlphaFoldDB" id="A0A3M7P234"/>